<feature type="domain" description="DNA-directed RNA polymerase RBP11-like dimerisation" evidence="5">
    <location>
        <begin position="33"/>
        <end position="105"/>
    </location>
</feature>
<dbReference type="GO" id="GO:0003899">
    <property type="term" value="F:DNA-directed RNA polymerase activity"/>
    <property type="evidence" value="ECO:0007669"/>
    <property type="project" value="UniProtKB-UniRule"/>
</dbReference>
<dbReference type="InterPro" id="IPR009025">
    <property type="entry name" value="RBP11-like_dimer"/>
</dbReference>
<dbReference type="InterPro" id="IPR036603">
    <property type="entry name" value="RBP11-like"/>
</dbReference>
<dbReference type="GO" id="GO:0000428">
    <property type="term" value="C:DNA-directed RNA polymerase complex"/>
    <property type="evidence" value="ECO:0007669"/>
    <property type="project" value="UniProtKB-KW"/>
</dbReference>
<keyword evidence="4" id="KW-0548">Nucleotidyltransferase</keyword>
<proteinExistence type="inferred from homology"/>
<comment type="subcellular location">
    <subcellularLocation>
        <location evidence="4">Cytoplasm</location>
    </subcellularLocation>
</comment>
<gene>
    <name evidence="4" type="primary">rpo11</name>
    <name evidence="4" type="synonym">rpoL</name>
    <name evidence="6" type="ORF">ENN26_00280</name>
</gene>
<comment type="similarity">
    <text evidence="3 4">Belongs to the archaeal Rpo11/eukaryotic RPB11/RPC19 RNA polymerase subunit family.</text>
</comment>
<dbReference type="Gene3D" id="3.30.1360.10">
    <property type="entry name" value="RNA polymerase, RBP11-like subunit"/>
    <property type="match status" value="1"/>
</dbReference>
<organism evidence="6">
    <name type="scientific">Thermofilum adornatum</name>
    <dbReference type="NCBI Taxonomy" id="1365176"/>
    <lineage>
        <taxon>Archaea</taxon>
        <taxon>Thermoproteota</taxon>
        <taxon>Thermoprotei</taxon>
        <taxon>Thermofilales</taxon>
        <taxon>Thermofilaceae</taxon>
        <taxon>Thermofilum</taxon>
    </lineage>
</organism>
<dbReference type="EC" id="2.7.7.6" evidence="4"/>
<evidence type="ECO:0000259" key="5">
    <source>
        <dbReference type="Pfam" id="PF13656"/>
    </source>
</evidence>
<name>A0A7C1CCN4_9CREN</name>
<accession>A0A7C1CCN4</accession>
<dbReference type="CDD" id="cd06927">
    <property type="entry name" value="RNAP_L"/>
    <property type="match status" value="1"/>
</dbReference>
<dbReference type="SUPFAM" id="SSF55257">
    <property type="entry name" value="RBP11-like subunits of RNA polymerase"/>
    <property type="match status" value="1"/>
</dbReference>
<evidence type="ECO:0000256" key="3">
    <source>
        <dbReference type="ARBA" id="ARBA00025751"/>
    </source>
</evidence>
<evidence type="ECO:0000256" key="1">
    <source>
        <dbReference type="ARBA" id="ARBA00022478"/>
    </source>
</evidence>
<comment type="catalytic activity">
    <reaction evidence="4">
        <text>RNA(n) + a ribonucleoside 5'-triphosphate = RNA(n+1) + diphosphate</text>
        <dbReference type="Rhea" id="RHEA:21248"/>
        <dbReference type="Rhea" id="RHEA-COMP:14527"/>
        <dbReference type="Rhea" id="RHEA-COMP:17342"/>
        <dbReference type="ChEBI" id="CHEBI:33019"/>
        <dbReference type="ChEBI" id="CHEBI:61557"/>
        <dbReference type="ChEBI" id="CHEBI:140395"/>
        <dbReference type="EC" id="2.7.7.6"/>
    </reaction>
</comment>
<dbReference type="GO" id="GO:0006351">
    <property type="term" value="P:DNA-templated transcription"/>
    <property type="evidence" value="ECO:0007669"/>
    <property type="project" value="UniProtKB-UniRule"/>
</dbReference>
<comment type="caution">
    <text evidence="6">The sequence shown here is derived from an EMBL/GenBank/DDBJ whole genome shotgun (WGS) entry which is preliminary data.</text>
</comment>
<dbReference type="GO" id="GO:0005737">
    <property type="term" value="C:cytoplasm"/>
    <property type="evidence" value="ECO:0007669"/>
    <property type="project" value="UniProtKB-SubCell"/>
</dbReference>
<dbReference type="Pfam" id="PF13656">
    <property type="entry name" value="RNA_pol_L_2"/>
    <property type="match status" value="1"/>
</dbReference>
<keyword evidence="1 4" id="KW-0240">DNA-directed RNA polymerase</keyword>
<comment type="subunit">
    <text evidence="4">Part of the RNA polymerase complex.</text>
</comment>
<dbReference type="PANTHER" id="PTHR13946:SF28">
    <property type="entry name" value="DNA-DIRECTED RNA POLYMERASES I AND III SUBUNIT RPAC2"/>
    <property type="match status" value="1"/>
</dbReference>
<keyword evidence="2 4" id="KW-0804">Transcription</keyword>
<keyword evidence="4" id="KW-0963">Cytoplasm</keyword>
<dbReference type="PANTHER" id="PTHR13946">
    <property type="entry name" value="DNA-DIRECTED RNA POLYMERASE I,II,III"/>
    <property type="match status" value="1"/>
</dbReference>
<dbReference type="GO" id="GO:0046983">
    <property type="term" value="F:protein dimerization activity"/>
    <property type="evidence" value="ECO:0007669"/>
    <property type="project" value="InterPro"/>
</dbReference>
<keyword evidence="4" id="KW-0808">Transferase</keyword>
<sequence length="110" mass="12496">MNSRPSKHAQEVLIVSATQKTAIYVEKYTQNFLELKIEGEGHTLLNLIVDELNSIPNVEAAYRVEHPLLKTARLMIRTSGSKSPLDAFREATENIKNKLEELKKQVAQHK</sequence>
<dbReference type="AlphaFoldDB" id="A0A7C1CCN4"/>
<evidence type="ECO:0000256" key="4">
    <source>
        <dbReference type="HAMAP-Rule" id="MF_00261"/>
    </source>
</evidence>
<reference evidence="6" key="1">
    <citation type="journal article" date="2020" name="mSystems">
        <title>Genome- and Community-Level Interaction Insights into Carbon Utilization and Element Cycling Functions of Hydrothermarchaeota in Hydrothermal Sediment.</title>
        <authorList>
            <person name="Zhou Z."/>
            <person name="Liu Y."/>
            <person name="Xu W."/>
            <person name="Pan J."/>
            <person name="Luo Z.H."/>
            <person name="Li M."/>
        </authorList>
    </citation>
    <scope>NUCLEOTIDE SEQUENCE [LARGE SCALE GENOMIC DNA]</scope>
    <source>
        <strain evidence="6">SpSt-116</strain>
    </source>
</reference>
<dbReference type="EMBL" id="DSAY01000005">
    <property type="protein sequence ID" value="HDP14201.1"/>
    <property type="molecule type" value="Genomic_DNA"/>
</dbReference>
<evidence type="ECO:0000256" key="2">
    <source>
        <dbReference type="ARBA" id="ARBA00023163"/>
    </source>
</evidence>
<evidence type="ECO:0000313" key="6">
    <source>
        <dbReference type="EMBL" id="HDP14201.1"/>
    </source>
</evidence>
<protein>
    <recommendedName>
        <fullName evidence="4">DNA-directed RNA polymerase subunit Rpo11</fullName>
        <ecNumber evidence="4">2.7.7.6</ecNumber>
    </recommendedName>
    <alternativeName>
        <fullName evidence="4">DNA-directed RNA polymerase subunit L</fullName>
    </alternativeName>
</protein>
<dbReference type="InterPro" id="IPR022905">
    <property type="entry name" value="Rpo11-like"/>
</dbReference>
<dbReference type="HAMAP" id="MF_00261">
    <property type="entry name" value="RNApol_arch_Rpo11"/>
    <property type="match status" value="1"/>
</dbReference>
<comment type="function">
    <text evidence="4">DNA-dependent RNA polymerase (RNAP) catalyzes the transcription of DNA into RNA using the four ribonucleoside triphosphates as substrates.</text>
</comment>